<comment type="caution">
    <text evidence="5">The sequence shown here is derived from an EMBL/GenBank/DDBJ whole genome shotgun (WGS) entry which is preliminary data.</text>
</comment>
<gene>
    <name evidence="5" type="ORF">cyc_07045</name>
</gene>
<dbReference type="Pfam" id="PF01170">
    <property type="entry name" value="UPF0020"/>
    <property type="match status" value="1"/>
</dbReference>
<name>A0A1D3CZM4_9EIME</name>
<sequence length="465" mass="52539">MIVLCWFLRHNSYNGFRLEELEALASLEGVTSASLWSGCQRPDSHSENQFVFVNVPDEAVCHALMKRSLLIKAFIEVWAEGETYEAVLQELQGRRMPDFRKWVNADRTWAFKVGAFGKCLSSDEQRRKMTFFASLFKGNEKVDLENPATTLVVAEEWTHTEQLQAPRRIFFGRQICGKTKEHPFWWKYRLPVRPVLGPTSLDCELAFLMCNQGLVGPDHVVLDPFVGTGSVLIAAAHYGAFCVGSDIDIRVLKGYGVSYMNPHLSLENKKTDIFRNFDEYGLCRPEIIRCDNAAWVWRLPYEERAFSKLDELPQLPQQGDSEDPGAVRPAYLTRNLRGGKPWVDCIMTDPPYGIRAGARQSGHLKKYKRNEHTRSNEDRLTYIPPTVVYSSRALVSDLLNLSSRLLVDGGRLVFLLPVELSTAKEDIGSLSHQDLELVSTSLQEVSGGMGRVLVTMSRKARCSAA</sequence>
<evidence type="ECO:0000313" key="5">
    <source>
        <dbReference type="EMBL" id="OEH76651.1"/>
    </source>
</evidence>
<organism evidence="5 6">
    <name type="scientific">Cyclospora cayetanensis</name>
    <dbReference type="NCBI Taxonomy" id="88456"/>
    <lineage>
        <taxon>Eukaryota</taxon>
        <taxon>Sar</taxon>
        <taxon>Alveolata</taxon>
        <taxon>Apicomplexa</taxon>
        <taxon>Conoidasida</taxon>
        <taxon>Coccidia</taxon>
        <taxon>Eucoccidiorida</taxon>
        <taxon>Eimeriorina</taxon>
        <taxon>Eimeriidae</taxon>
        <taxon>Cyclospora</taxon>
    </lineage>
</organism>
<dbReference type="GO" id="GO:0005737">
    <property type="term" value="C:cytoplasm"/>
    <property type="evidence" value="ECO:0007669"/>
    <property type="project" value="TreeGrafter"/>
</dbReference>
<dbReference type="VEuPathDB" id="ToxoDB:LOC34623082"/>
<dbReference type="GO" id="GO:0032259">
    <property type="term" value="P:methylation"/>
    <property type="evidence" value="ECO:0007669"/>
    <property type="project" value="UniProtKB-KW"/>
</dbReference>
<dbReference type="InterPro" id="IPR059073">
    <property type="entry name" value="TRMT11_N"/>
</dbReference>
<dbReference type="Proteomes" id="UP000095192">
    <property type="component" value="Unassembled WGS sequence"/>
</dbReference>
<evidence type="ECO:0000259" key="4">
    <source>
        <dbReference type="Pfam" id="PF25904"/>
    </source>
</evidence>
<keyword evidence="6" id="KW-1185">Reference proteome</keyword>
<dbReference type="InParanoid" id="A0A1D3CZM4"/>
<dbReference type="GO" id="GO:0008168">
    <property type="term" value="F:methyltransferase activity"/>
    <property type="evidence" value="ECO:0007669"/>
    <property type="project" value="UniProtKB-KW"/>
</dbReference>
<protein>
    <submittedName>
        <fullName evidence="5">tRNA guanosine-2-o-methyltransferase trm11-like related protein</fullName>
    </submittedName>
</protein>
<dbReference type="PRINTS" id="PR00507">
    <property type="entry name" value="N12N6MTFRASE"/>
</dbReference>
<dbReference type="InterPro" id="IPR000241">
    <property type="entry name" value="RlmKL-like_Mtase"/>
</dbReference>
<feature type="domain" description="tRNA (guanine(10)-N(2))-methyltransferase TRMT11 N-terminal" evidence="4">
    <location>
        <begin position="11"/>
        <end position="176"/>
    </location>
</feature>
<evidence type="ECO:0000256" key="1">
    <source>
        <dbReference type="ARBA" id="ARBA00022603"/>
    </source>
</evidence>
<dbReference type="SUPFAM" id="SSF53335">
    <property type="entry name" value="S-adenosyl-L-methionine-dependent methyltransferases"/>
    <property type="match status" value="1"/>
</dbReference>
<accession>A0A1D3CZM4</accession>
<keyword evidence="2" id="KW-0808">Transferase</keyword>
<dbReference type="Gene3D" id="3.40.50.150">
    <property type="entry name" value="Vaccinia Virus protein VP39"/>
    <property type="match status" value="1"/>
</dbReference>
<dbReference type="PANTHER" id="PTHR13370">
    <property type="entry name" value="RNA METHYLASE-RELATED"/>
    <property type="match status" value="1"/>
</dbReference>
<keyword evidence="1" id="KW-0489">Methyltransferase</keyword>
<feature type="domain" description="Ribosomal RNA large subunit methyltransferase K/L-like methyltransferase" evidence="3">
    <location>
        <begin position="193"/>
        <end position="243"/>
    </location>
</feature>
<evidence type="ECO:0000313" key="6">
    <source>
        <dbReference type="Proteomes" id="UP000095192"/>
    </source>
</evidence>
<dbReference type="PIRSF" id="PIRSF017259">
    <property type="entry name" value="tRNA_mtfrase_TRM11"/>
    <property type="match status" value="1"/>
</dbReference>
<dbReference type="InterPro" id="IPR029063">
    <property type="entry name" value="SAM-dependent_MTases_sf"/>
</dbReference>
<proteinExistence type="predicted"/>
<reference evidence="5 6" key="1">
    <citation type="journal article" date="2016" name="BMC Genomics">
        <title>Comparative genomics reveals Cyclospora cayetanensis possesses coccidia-like metabolism and invasion components but unique surface antigens.</title>
        <authorList>
            <person name="Liu S."/>
            <person name="Wang L."/>
            <person name="Zheng H."/>
            <person name="Xu Z."/>
            <person name="Roellig D.M."/>
            <person name="Li N."/>
            <person name="Frace M.A."/>
            <person name="Tang K."/>
            <person name="Arrowood M.J."/>
            <person name="Moss D.M."/>
            <person name="Zhang L."/>
            <person name="Feng Y."/>
            <person name="Xiao L."/>
        </authorList>
    </citation>
    <scope>NUCLEOTIDE SEQUENCE [LARGE SCALE GENOMIC DNA]</scope>
    <source>
        <strain evidence="5 6">CHN_HEN01</strain>
    </source>
</reference>
<evidence type="ECO:0000259" key="3">
    <source>
        <dbReference type="Pfam" id="PF01170"/>
    </source>
</evidence>
<dbReference type="EMBL" id="JROU02001381">
    <property type="protein sequence ID" value="OEH76651.1"/>
    <property type="molecule type" value="Genomic_DNA"/>
</dbReference>
<dbReference type="FunCoup" id="A0A1D3CZM4">
    <property type="interactions" value="214"/>
</dbReference>
<dbReference type="AlphaFoldDB" id="A0A1D3CZM4"/>
<dbReference type="Pfam" id="PF25904">
    <property type="entry name" value="Tmrp11_N"/>
    <property type="match status" value="1"/>
</dbReference>
<dbReference type="PANTHER" id="PTHR13370:SF3">
    <property type="entry name" value="TRNA (GUANINE(10)-N2)-METHYLTRANSFERASE HOMOLOG"/>
    <property type="match status" value="1"/>
</dbReference>
<dbReference type="VEuPathDB" id="ToxoDB:cyc_07045"/>
<evidence type="ECO:0000256" key="2">
    <source>
        <dbReference type="ARBA" id="ARBA00022679"/>
    </source>
</evidence>
<dbReference type="GO" id="GO:0043527">
    <property type="term" value="C:tRNA methyltransferase complex"/>
    <property type="evidence" value="ECO:0007669"/>
    <property type="project" value="UniProtKB-ARBA"/>
</dbReference>